<organism evidence="2">
    <name type="scientific">Mammaliicoccus sciuri</name>
    <name type="common">Staphylococcus sciuri</name>
    <dbReference type="NCBI Taxonomy" id="1296"/>
    <lineage>
        <taxon>Bacteria</taxon>
        <taxon>Bacillati</taxon>
        <taxon>Bacillota</taxon>
        <taxon>Bacilli</taxon>
        <taxon>Bacillales</taxon>
        <taxon>Staphylococcaceae</taxon>
        <taxon>Mammaliicoccus</taxon>
    </lineage>
</organism>
<accession>A0A1S6QLC5</accession>
<protein>
    <recommendedName>
        <fullName evidence="1">TIR domain-containing protein</fullName>
    </recommendedName>
</protein>
<dbReference type="SUPFAM" id="SSF52200">
    <property type="entry name" value="Toll/Interleukin receptor TIR domain"/>
    <property type="match status" value="1"/>
</dbReference>
<dbReference type="InterPro" id="IPR000157">
    <property type="entry name" value="TIR_dom"/>
</dbReference>
<dbReference type="EMBL" id="KX982167">
    <property type="protein sequence ID" value="AQW34603.1"/>
    <property type="molecule type" value="Genomic_DNA"/>
</dbReference>
<dbReference type="Pfam" id="PF01582">
    <property type="entry name" value="TIR"/>
    <property type="match status" value="1"/>
</dbReference>
<dbReference type="Gene3D" id="3.40.50.10140">
    <property type="entry name" value="Toll/interleukin-1 receptor homology (TIR) domain"/>
    <property type="match status" value="1"/>
</dbReference>
<sequence length="104" mass="12320">MFKIGHSQTDMMNEGILNSKFVVVFLSKNFIKSGWSDYEFKGFLNREIKEERVIILPIWHEITYEEVKRYNPVLVDKFALSTDKFTIDEIVNRISNLIQESEEV</sequence>
<dbReference type="AlphaFoldDB" id="A0A1S6QLC5"/>
<feature type="domain" description="TIR" evidence="1">
    <location>
        <begin position="1"/>
        <end position="98"/>
    </location>
</feature>
<dbReference type="PROSITE" id="PS50104">
    <property type="entry name" value="TIR"/>
    <property type="match status" value="1"/>
</dbReference>
<name>A0A1S6QLC5_MAMSC</name>
<proteinExistence type="predicted"/>
<reference evidence="2" key="1">
    <citation type="submission" date="2016-10" db="EMBL/GenBank/DDBJ databases">
        <title>OptrA gene in florfenicol resistant Staphylococci swine origin.</title>
        <authorList>
            <person name="Li D."/>
            <person name="Fan R."/>
            <person name="Wu C."/>
            <person name="Schwarz S."/>
            <person name="Wang Y."/>
        </authorList>
    </citation>
    <scope>NUCLEOTIDE SEQUENCE</scope>
    <source>
        <strain evidence="2">W72</strain>
    </source>
</reference>
<dbReference type="InterPro" id="IPR035897">
    <property type="entry name" value="Toll_tir_struct_dom_sf"/>
</dbReference>
<dbReference type="GO" id="GO:0007165">
    <property type="term" value="P:signal transduction"/>
    <property type="evidence" value="ECO:0007669"/>
    <property type="project" value="InterPro"/>
</dbReference>
<evidence type="ECO:0000259" key="1">
    <source>
        <dbReference type="PROSITE" id="PS50104"/>
    </source>
</evidence>
<evidence type="ECO:0000313" key="2">
    <source>
        <dbReference type="EMBL" id="AQW34603.1"/>
    </source>
</evidence>